<dbReference type="PANTHER" id="PTHR28037:SF1">
    <property type="entry name" value="ALCOHOL O-ACETYLTRANSFERASE 1-RELATED"/>
    <property type="match status" value="1"/>
</dbReference>
<proteinExistence type="predicted"/>
<evidence type="ECO:0000313" key="2">
    <source>
        <dbReference type="Proteomes" id="UP001628179"/>
    </source>
</evidence>
<dbReference type="EMBL" id="BAAFSV010000001">
    <property type="protein sequence ID" value="GAB1311191.1"/>
    <property type="molecule type" value="Genomic_DNA"/>
</dbReference>
<name>A0ABQ0G097_9PEZI</name>
<sequence length="495" mass="54318">MDSSAQPVRPLGPCEIFSASRHQPGFYKCVASTCRYSVPVESLRGQAIGDALETAIAHVVLALPSLRVGIVGQETSKPYFVQLPSINLDHHLECLVEPTADLSTQEAGLLGILQDQHDRSWPEIEQRPPWKLTAIVRPPTSDDGLQVVDVVFAVHHAIADGRSTTYFHSKLLAELNQQNGRPAQLSGHILTMAGDVKLDPPQEELVNFTKSWAFLLGTLWRELAPAWLQRRPPPAPWTGKVVTREPCRTRLRLVTIPAVAVPRILAACRAHQTTLTPLLHALILASLARRVPPEEARALRGSNPIDMRPFIKRDPKTGGSVNPFGSFVSTQSHYFGAPTIARLRESALDDEIWELAAELRGSMKEHLDKIPADDIMSMLAWIGDWQKYWLAKVGKPRQDTWEVSNVGSMPGVQDASEETIQGWRIQRCIMSQSASVAGPAIELSVAGITGGDICIVLGLQEGIVETGIVDGLAADLRCWLDRLGHEGKLTQEVLS</sequence>
<dbReference type="Gene3D" id="3.30.559.10">
    <property type="entry name" value="Chloramphenicol acetyltransferase-like domain"/>
    <property type="match status" value="1"/>
</dbReference>
<dbReference type="InterPro" id="IPR052058">
    <property type="entry name" value="Alcohol_O-acetyltransferase"/>
</dbReference>
<dbReference type="Pfam" id="PF07247">
    <property type="entry name" value="AATase"/>
    <property type="match status" value="1"/>
</dbReference>
<dbReference type="InterPro" id="IPR010828">
    <property type="entry name" value="Atf2/Sli1-like"/>
</dbReference>
<accession>A0ABQ0G097</accession>
<dbReference type="InterPro" id="IPR023213">
    <property type="entry name" value="CAT-like_dom_sf"/>
</dbReference>
<dbReference type="GeneID" id="98172146"/>
<dbReference type="Gene3D" id="3.30.559.30">
    <property type="entry name" value="Nonribosomal peptide synthetase, condensation domain"/>
    <property type="match status" value="1"/>
</dbReference>
<organism evidence="1 2">
    <name type="scientific">Madurella fahalii</name>
    <dbReference type="NCBI Taxonomy" id="1157608"/>
    <lineage>
        <taxon>Eukaryota</taxon>
        <taxon>Fungi</taxon>
        <taxon>Dikarya</taxon>
        <taxon>Ascomycota</taxon>
        <taxon>Pezizomycotina</taxon>
        <taxon>Sordariomycetes</taxon>
        <taxon>Sordariomycetidae</taxon>
        <taxon>Sordariales</taxon>
        <taxon>Sordariales incertae sedis</taxon>
        <taxon>Madurella</taxon>
    </lineage>
</organism>
<dbReference type="PANTHER" id="PTHR28037">
    <property type="entry name" value="ALCOHOL O-ACETYLTRANSFERASE 1-RELATED"/>
    <property type="match status" value="1"/>
</dbReference>
<keyword evidence="2" id="KW-1185">Reference proteome</keyword>
<dbReference type="SUPFAM" id="SSF52777">
    <property type="entry name" value="CoA-dependent acyltransferases"/>
    <property type="match status" value="2"/>
</dbReference>
<dbReference type="Proteomes" id="UP001628179">
    <property type="component" value="Unassembled WGS sequence"/>
</dbReference>
<comment type="caution">
    <text evidence="1">The sequence shown here is derived from an EMBL/GenBank/DDBJ whole genome shotgun (WGS) entry which is preliminary data.</text>
</comment>
<gene>
    <name evidence="1" type="ORF">MFIFM68171_01401</name>
</gene>
<protein>
    <submittedName>
        <fullName evidence="1">Alcohol acetyltransferase</fullName>
    </submittedName>
</protein>
<dbReference type="RefSeq" id="XP_070912924.1">
    <property type="nucleotide sequence ID" value="XM_071056823.1"/>
</dbReference>
<reference evidence="1 2" key="1">
    <citation type="submission" date="2024-09" db="EMBL/GenBank/DDBJ databases">
        <title>Itraconazole resistance in Madurella fahalii resulting from another homologue of gene encoding cytochrome P450 14-alpha sterol demethylase (CYP51).</title>
        <authorList>
            <person name="Yoshioka I."/>
            <person name="Fahal A.H."/>
            <person name="Kaneko S."/>
            <person name="Yaguchi T."/>
        </authorList>
    </citation>
    <scope>NUCLEOTIDE SEQUENCE [LARGE SCALE GENOMIC DNA]</scope>
    <source>
        <strain evidence="1 2">IFM 68171</strain>
    </source>
</reference>
<evidence type="ECO:0000313" key="1">
    <source>
        <dbReference type="EMBL" id="GAB1311191.1"/>
    </source>
</evidence>